<accession>G7CFX5</accession>
<reference evidence="1 2" key="1">
    <citation type="submission" date="2011-11" db="EMBL/GenBank/DDBJ databases">
        <authorList>
            <consortium name="Tuberculosis Structural Genomics Consortium"/>
            <person name="Ioerger T.R."/>
        </authorList>
    </citation>
    <scope>NUCLEOTIDE SEQUENCE [LARGE SCALE GENOMIC DNA]</scope>
    <source>
        <strain evidence="2">ATCC 19527 / DSM 44167 / CIP 105390 / JCM 6362 / NCTC 10409 / 316</strain>
    </source>
</reference>
<proteinExistence type="predicted"/>
<dbReference type="AlphaFoldDB" id="G7CFX5"/>
<sequence>MSGLLTTGATGRTRLRDRTVGTESDLAHTVLRVTQFPDLLVSLFAKQPLPGRAVASLRRSGAGLVLDHRVGTIGPPSS</sequence>
<protein>
    <submittedName>
        <fullName evidence="1">Uncharacterized protein</fullName>
    </submittedName>
</protein>
<name>G7CFX5_MYCT3</name>
<organism evidence="1 2">
    <name type="scientific">Mycolicibacterium thermoresistibile (strain ATCC 19527 / DSM 44167 / CIP 105390 / JCM 6362 / NCTC 10409 / 316)</name>
    <name type="common">Mycobacterium thermoresistibile</name>
    <dbReference type="NCBI Taxonomy" id="1078020"/>
    <lineage>
        <taxon>Bacteria</taxon>
        <taxon>Bacillati</taxon>
        <taxon>Actinomycetota</taxon>
        <taxon>Actinomycetes</taxon>
        <taxon>Mycobacteriales</taxon>
        <taxon>Mycobacteriaceae</taxon>
        <taxon>Mycolicibacterium</taxon>
    </lineage>
</organism>
<dbReference type="PATRIC" id="fig|1078020.3.peg.1865"/>
<dbReference type="Proteomes" id="UP000004915">
    <property type="component" value="Unassembled WGS sequence"/>
</dbReference>
<dbReference type="EMBL" id="AGVE01000042">
    <property type="protein sequence ID" value="EHI13404.1"/>
    <property type="molecule type" value="Genomic_DNA"/>
</dbReference>
<comment type="caution">
    <text evidence="1">The sequence shown here is derived from an EMBL/GenBank/DDBJ whole genome shotgun (WGS) entry which is preliminary data.</text>
</comment>
<evidence type="ECO:0000313" key="2">
    <source>
        <dbReference type="Proteomes" id="UP000004915"/>
    </source>
</evidence>
<gene>
    <name evidence="1" type="ORF">KEK_09482</name>
</gene>
<evidence type="ECO:0000313" key="1">
    <source>
        <dbReference type="EMBL" id="EHI13404.1"/>
    </source>
</evidence>
<keyword evidence="2" id="KW-1185">Reference proteome</keyword>